<proteinExistence type="predicted"/>
<dbReference type="AlphaFoldDB" id="A0A157RID6"/>
<feature type="compositionally biased region" description="Low complexity" evidence="1">
    <location>
        <begin position="210"/>
        <end position="238"/>
    </location>
</feature>
<feature type="compositionally biased region" description="Low complexity" evidence="1">
    <location>
        <begin position="187"/>
        <end position="198"/>
    </location>
</feature>
<name>A0A157RID6_9BORD</name>
<organism evidence="2 3">
    <name type="scientific">Bordetella ansorpii</name>
    <dbReference type="NCBI Taxonomy" id="288768"/>
    <lineage>
        <taxon>Bacteria</taxon>
        <taxon>Pseudomonadati</taxon>
        <taxon>Pseudomonadota</taxon>
        <taxon>Betaproteobacteria</taxon>
        <taxon>Burkholderiales</taxon>
        <taxon>Alcaligenaceae</taxon>
        <taxon>Bordetella</taxon>
    </lineage>
</organism>
<feature type="region of interest" description="Disordered" evidence="1">
    <location>
        <begin position="85"/>
        <end position="292"/>
    </location>
</feature>
<reference evidence="2 3" key="1">
    <citation type="submission" date="2016-03" db="EMBL/GenBank/DDBJ databases">
        <authorList>
            <consortium name="Pathogen Informatics"/>
        </authorList>
    </citation>
    <scope>NUCLEOTIDE SEQUENCE [LARGE SCALE GENOMIC DNA]</scope>
    <source>
        <strain evidence="2 3">NCTC13364</strain>
    </source>
</reference>
<dbReference type="OrthoDB" id="5954551at2"/>
<gene>
    <name evidence="2" type="ORF">SAMEA1982600_04986</name>
</gene>
<evidence type="ECO:0000313" key="3">
    <source>
        <dbReference type="Proteomes" id="UP000077037"/>
    </source>
</evidence>
<feature type="compositionally biased region" description="Pro residues" evidence="1">
    <location>
        <begin position="140"/>
        <end position="152"/>
    </location>
</feature>
<dbReference type="RefSeq" id="WP_066420427.1">
    <property type="nucleotide sequence ID" value="NZ_FKBS01000029.1"/>
</dbReference>
<feature type="compositionally biased region" description="Low complexity" evidence="1">
    <location>
        <begin position="119"/>
        <end position="131"/>
    </location>
</feature>
<protein>
    <submittedName>
        <fullName evidence="2">Uncharacterized protein</fullName>
    </submittedName>
</protein>
<dbReference type="EMBL" id="FKBS01000029">
    <property type="protein sequence ID" value="SAI57761.1"/>
    <property type="molecule type" value="Genomic_DNA"/>
</dbReference>
<evidence type="ECO:0000313" key="2">
    <source>
        <dbReference type="EMBL" id="SAI57761.1"/>
    </source>
</evidence>
<dbReference type="Proteomes" id="UP000077037">
    <property type="component" value="Unassembled WGS sequence"/>
</dbReference>
<evidence type="ECO:0000256" key="1">
    <source>
        <dbReference type="SAM" id="MobiDB-lite"/>
    </source>
</evidence>
<accession>A0A157RID6</accession>
<sequence>MNAPLPPDDDFLDDDSDLRALYGKLPAAEPPAALDARIRSQAHAAAQGDQRVRNKTRRIHPGWAIAASVLLASGLILMTDLPQQADQAGQAAAPGINAELAQPPQLQEMVPAPAPAPPAALQRGGQPQGQAELRMRRSEAPPPPPAPETVPRPDPKPGAGITPDAVAPSFRPLTPPSLAPAPYGSYAPPRQAAPAQAAESVRPDAPAVPAEPTRPAAPSRPAPARQAESAASQADAATMRGSSAAGAMQAPDDARARAMQKAQAENAQRAEAVQDERKTTRSLAPRKVAATAEQQVERVRAMLKAGKHEEAVQALQALRQAWPEYEIPRDLRGLLPNDGAPR</sequence>